<dbReference type="AlphaFoldDB" id="A0A0G0K4A4"/>
<evidence type="ECO:0000313" key="2">
    <source>
        <dbReference type="Proteomes" id="UP000034498"/>
    </source>
</evidence>
<protein>
    <submittedName>
        <fullName evidence="1">Uncharacterized protein</fullName>
    </submittedName>
</protein>
<name>A0A0G0K4A4_9BACT</name>
<evidence type="ECO:0000313" key="1">
    <source>
        <dbReference type="EMBL" id="KKQ74563.1"/>
    </source>
</evidence>
<organism evidence="1 2">
    <name type="scientific">Berkelbacteria bacterium GW2011_GWB1_38_5</name>
    <dbReference type="NCBI Taxonomy" id="1618336"/>
    <lineage>
        <taxon>Bacteria</taxon>
        <taxon>Candidatus Berkelbacteria</taxon>
    </lineage>
</organism>
<proteinExistence type="predicted"/>
<sequence>MMTGTQSLPEMVLRETPSRDLTEAELLMRKGLISDIGPVVGQPTLFLERIQADGETYVKKTEMMDRVKEMPGGPTGLSYAERMLEQEDGIPVEWRGLTLVFTGTVWPGGKVGGCSRGYQAIVCAHYVGKWILYLDSLIGDWFPFCRVVRVRLDTEGSEAGK</sequence>
<reference evidence="1 2" key="1">
    <citation type="journal article" date="2015" name="Nature">
        <title>rRNA introns, odd ribosomes, and small enigmatic genomes across a large radiation of phyla.</title>
        <authorList>
            <person name="Brown C.T."/>
            <person name="Hug L.A."/>
            <person name="Thomas B.C."/>
            <person name="Sharon I."/>
            <person name="Castelle C.J."/>
            <person name="Singh A."/>
            <person name="Wilkins M.J."/>
            <person name="Williams K.H."/>
            <person name="Banfield J.F."/>
        </authorList>
    </citation>
    <scope>NUCLEOTIDE SEQUENCE [LARGE SCALE GENOMIC DNA]</scope>
</reference>
<accession>A0A0G0K4A4</accession>
<dbReference type="EMBL" id="LBUX01000002">
    <property type="protein sequence ID" value="KKQ74563.1"/>
    <property type="molecule type" value="Genomic_DNA"/>
</dbReference>
<comment type="caution">
    <text evidence="1">The sequence shown here is derived from an EMBL/GenBank/DDBJ whole genome shotgun (WGS) entry which is preliminary data.</text>
</comment>
<dbReference type="Proteomes" id="UP000034498">
    <property type="component" value="Unassembled WGS sequence"/>
</dbReference>
<dbReference type="STRING" id="1618336.US94_C0002G0023"/>
<gene>
    <name evidence="1" type="ORF">US94_C0002G0023</name>
</gene>